<dbReference type="Proteomes" id="UP000009071">
    <property type="component" value="Chromosome"/>
</dbReference>
<reference evidence="3 4" key="1">
    <citation type="journal article" date="2009" name="Genome Res.">
        <title>Whole genome sequence of Desulfovibrio magneticus strain RS-1 revealed common gene clusters in magnetotactic bacteria.</title>
        <authorList>
            <person name="Nakazawa H."/>
            <person name="Arakaki A."/>
            <person name="Narita-Yamada S."/>
            <person name="Yashiro I."/>
            <person name="Jinno K."/>
            <person name="Aoki N."/>
            <person name="Tsuruyama A."/>
            <person name="Okamura Y."/>
            <person name="Tanikawa S."/>
            <person name="Fujita N."/>
            <person name="Takeyama H."/>
            <person name="Matsunaga T."/>
        </authorList>
    </citation>
    <scope>NUCLEOTIDE SEQUENCE [LARGE SCALE GENOMIC DNA]</scope>
    <source>
        <strain evidence="4">ATCC 700980 / DSM 13731 / RS-1</strain>
    </source>
</reference>
<keyword evidence="2" id="KW-0812">Transmembrane</keyword>
<dbReference type="OrthoDB" id="5439622at2"/>
<accession>C4XIH9</accession>
<dbReference type="RefSeq" id="WP_015861714.1">
    <property type="nucleotide sequence ID" value="NC_012796.1"/>
</dbReference>
<feature type="transmembrane region" description="Helical" evidence="2">
    <location>
        <begin position="801"/>
        <end position="824"/>
    </location>
</feature>
<dbReference type="KEGG" id="dma:DMR_30630"/>
<keyword evidence="2" id="KW-1133">Transmembrane helix</keyword>
<keyword evidence="2" id="KW-0472">Membrane</keyword>
<dbReference type="HOGENOM" id="CLU_326182_0_0_7"/>
<sequence>MSTFYIANLLEKLPQIPTTRMVHNAICVWMTWDGELDPGVPTMLEEYGGLRMADAYGQALWFFCGDEGLRALGRILVWGKVNPMRLFIEVVPAAMLVGPKFDRSLTMSVELSRQHVSPGETLEVLLHPNLKSQVAMIPGLSLQPVKPTMGLARVAFERLDADTALAYDPGLIWYCVLRPLGDPLSRNTAEGWRNIAEELLDIVERLGVKFTRHEGFLLFELSGLKKLRTWARDTIARIMRLKEEGESGHYWPSVMVAASSKGRTLGKDLPRRLGLDWDQMSPDFPHMSYRTAFLLGGDFVIHEARTLSRGINIEDWCNVSLARVEAADEAAADEATQGELAVPLPSALSGGDAKPCFYCGLNNHEPRNCPSKQLMALDPGVWERFGDVDMGSLEALSEGLESALAADFAAESARLLGGSDAASLYYQSIFETDMPFQLRLLEIVWRSKGKTFPDGLSQLGQREGDFIWGALSALRAGDGENYDALMAEALSKYPRAYQPKSLQGFQALEAGDWTKTVYYWQESCRLCYTALQRGYFHFLEGRAWEIQGDCHRAIAQYRETLRENPKWIEPTYRQGVCLVKMGFIDQGLQYLLPLVAADAPTFHRVMLDPELERGRLQVLGALWRIWNAARDEAKGRQLVLTELSEAVRGRFLDEDPYLAEAAGRAEELGKLGKVSNYVAFKRFVAGVDVFEGEVKKAIEAELAAMRARQDRQVEDLRAIQREAAWFPFPAMLREFNRDFNYCATRLNWMRTAKMDEAENFRKSRETMPEVDERIQTLRTRLVTLRVVRDTTFFVMLFGRNFMWMEVASLGLSLIVVPLMVYFFQRYGQGWVADMMENQKWQLQKGLVVILTIAALALAAINTALTFDSKKRKLFKLAEEGKLPKKKPKKKKPKPAPKAKAKPATKAATPKK</sequence>
<dbReference type="eggNOG" id="COG0457">
    <property type="taxonomic scope" value="Bacteria"/>
</dbReference>
<dbReference type="AlphaFoldDB" id="C4XIH9"/>
<protein>
    <submittedName>
        <fullName evidence="3">Hypothetical membrane protein</fullName>
    </submittedName>
</protein>
<evidence type="ECO:0000256" key="2">
    <source>
        <dbReference type="SAM" id="Phobius"/>
    </source>
</evidence>
<evidence type="ECO:0000313" key="3">
    <source>
        <dbReference type="EMBL" id="BAH76554.1"/>
    </source>
</evidence>
<dbReference type="Gene3D" id="1.25.40.10">
    <property type="entry name" value="Tetratricopeptide repeat domain"/>
    <property type="match status" value="1"/>
</dbReference>
<keyword evidence="4" id="KW-1185">Reference proteome</keyword>
<feature type="compositionally biased region" description="Basic residues" evidence="1">
    <location>
        <begin position="883"/>
        <end position="911"/>
    </location>
</feature>
<feature type="region of interest" description="Disordered" evidence="1">
    <location>
        <begin position="877"/>
        <end position="911"/>
    </location>
</feature>
<dbReference type="InterPro" id="IPR011990">
    <property type="entry name" value="TPR-like_helical_dom_sf"/>
</dbReference>
<name>C4XIH9_SOLM1</name>
<evidence type="ECO:0000313" key="4">
    <source>
        <dbReference type="Proteomes" id="UP000009071"/>
    </source>
</evidence>
<dbReference type="SUPFAM" id="SSF48452">
    <property type="entry name" value="TPR-like"/>
    <property type="match status" value="1"/>
</dbReference>
<feature type="transmembrane region" description="Helical" evidence="2">
    <location>
        <begin position="845"/>
        <end position="866"/>
    </location>
</feature>
<evidence type="ECO:0000256" key="1">
    <source>
        <dbReference type="SAM" id="MobiDB-lite"/>
    </source>
</evidence>
<organism evidence="3 4">
    <name type="scientific">Solidesulfovibrio magneticus (strain ATCC 700980 / DSM 13731 / RS-1)</name>
    <name type="common">Desulfovibrio magneticus</name>
    <dbReference type="NCBI Taxonomy" id="573370"/>
    <lineage>
        <taxon>Bacteria</taxon>
        <taxon>Pseudomonadati</taxon>
        <taxon>Thermodesulfobacteriota</taxon>
        <taxon>Desulfovibrionia</taxon>
        <taxon>Desulfovibrionales</taxon>
        <taxon>Desulfovibrionaceae</taxon>
        <taxon>Solidesulfovibrio</taxon>
    </lineage>
</organism>
<dbReference type="EMBL" id="AP010904">
    <property type="protein sequence ID" value="BAH76554.1"/>
    <property type="molecule type" value="Genomic_DNA"/>
</dbReference>
<dbReference type="STRING" id="573370.DMR_30630"/>
<gene>
    <name evidence="3" type="ordered locus">DMR_30630</name>
</gene>
<proteinExistence type="predicted"/>